<evidence type="ECO:0000313" key="2">
    <source>
        <dbReference type="Proteomes" id="UP000194565"/>
    </source>
</evidence>
<dbReference type="PROSITE" id="PS51257">
    <property type="entry name" value="PROKAR_LIPOPROTEIN"/>
    <property type="match status" value="1"/>
</dbReference>
<evidence type="ECO:0000313" key="1">
    <source>
        <dbReference type="EMBL" id="OUI85341.1"/>
    </source>
</evidence>
<reference evidence="1 2" key="1">
    <citation type="submission" date="2014-06" db="EMBL/GenBank/DDBJ databases">
        <authorList>
            <person name="Ju J."/>
            <person name="Zhang J."/>
        </authorList>
    </citation>
    <scope>NUCLEOTIDE SEQUENCE [LARGE SCALE GENOMIC DNA]</scope>
    <source>
        <strain evidence="1">DmW_042</strain>
    </source>
</reference>
<name>A0A252A6V6_9PROT</name>
<sequence>MSIRRYGILLGAVLSFWLIGLPAFASSSCKWEKAEYISENGDYRFHMDMDDLVRRGWTKYAFIKSLRTGKSIKLVLDVGASERIFAYRIGGKGSTDVIFMQDARHINRNFPKTGESAAESIIFVNLLGLLYPVEDRLKPEQQVFMLKSCSK</sequence>
<comment type="caution">
    <text evidence="1">The sequence shown here is derived from an EMBL/GenBank/DDBJ whole genome shotgun (WGS) entry which is preliminary data.</text>
</comment>
<protein>
    <submittedName>
        <fullName evidence="1">Uncharacterized protein</fullName>
    </submittedName>
</protein>
<dbReference type="AlphaFoldDB" id="A0A252A6V6"/>
<gene>
    <name evidence="1" type="ORF">HC62_11320</name>
</gene>
<dbReference type="Proteomes" id="UP000194565">
    <property type="component" value="Unassembled WGS sequence"/>
</dbReference>
<proteinExistence type="predicted"/>
<dbReference type="EMBL" id="JOMM01000035">
    <property type="protein sequence ID" value="OUI85341.1"/>
    <property type="molecule type" value="Genomic_DNA"/>
</dbReference>
<accession>A0A252A6V6</accession>
<dbReference type="RefSeq" id="WP_086641456.1">
    <property type="nucleotide sequence ID" value="NZ_JOMM01000035.1"/>
</dbReference>
<organism evidence="1 2">
    <name type="scientific">Acetobacter tropicalis</name>
    <dbReference type="NCBI Taxonomy" id="104102"/>
    <lineage>
        <taxon>Bacteria</taxon>
        <taxon>Pseudomonadati</taxon>
        <taxon>Pseudomonadota</taxon>
        <taxon>Alphaproteobacteria</taxon>
        <taxon>Acetobacterales</taxon>
        <taxon>Acetobacteraceae</taxon>
        <taxon>Acetobacter</taxon>
    </lineage>
</organism>